<dbReference type="EMBL" id="AGRJ01000132">
    <property type="protein sequence ID" value="EHO51686.1"/>
    <property type="molecule type" value="Genomic_DNA"/>
</dbReference>
<dbReference type="AlphaFoldDB" id="H1LFL7"/>
<comment type="caution">
    <text evidence="1">The sequence shown here is derived from an EMBL/GenBank/DDBJ whole genome shotgun (WGS) entry which is preliminary data.</text>
</comment>
<accession>H1LFL7</accession>
<dbReference type="STRING" id="797516.HMPREF9104_01393"/>
<evidence type="ECO:0000313" key="2">
    <source>
        <dbReference type="Proteomes" id="UP000005025"/>
    </source>
</evidence>
<proteinExistence type="predicted"/>
<protein>
    <submittedName>
        <fullName evidence="1">Uncharacterized protein</fullName>
    </submittedName>
</protein>
<organism evidence="1 2">
    <name type="scientific">Lentilactobacillus kisonensis F0435</name>
    <dbReference type="NCBI Taxonomy" id="797516"/>
    <lineage>
        <taxon>Bacteria</taxon>
        <taxon>Bacillati</taxon>
        <taxon>Bacillota</taxon>
        <taxon>Bacilli</taxon>
        <taxon>Lactobacillales</taxon>
        <taxon>Lactobacillaceae</taxon>
        <taxon>Lentilactobacillus</taxon>
    </lineage>
</organism>
<gene>
    <name evidence="1" type="ORF">HMPREF9104_01393</name>
</gene>
<evidence type="ECO:0000313" key="1">
    <source>
        <dbReference type="EMBL" id="EHO51686.1"/>
    </source>
</evidence>
<dbReference type="Proteomes" id="UP000005025">
    <property type="component" value="Unassembled WGS sequence"/>
</dbReference>
<sequence length="46" mass="5433">MLIASPFFNFKCNFFGGKRTVLEPLYWSYEPWLCLRGANLVFLPVF</sequence>
<dbReference type="HOGENOM" id="CLU_3185124_0_0_9"/>
<reference evidence="1 2" key="1">
    <citation type="submission" date="2011-09" db="EMBL/GenBank/DDBJ databases">
        <authorList>
            <person name="Weinstock G."/>
            <person name="Sodergren E."/>
            <person name="Clifton S."/>
            <person name="Fulton L."/>
            <person name="Fulton B."/>
            <person name="Courtney L."/>
            <person name="Fronick C."/>
            <person name="Harrison M."/>
            <person name="Strong C."/>
            <person name="Farmer C."/>
            <person name="Delahaunty K."/>
            <person name="Markovic C."/>
            <person name="Hall O."/>
            <person name="Minx P."/>
            <person name="Tomlinson C."/>
            <person name="Mitreva M."/>
            <person name="Hou S."/>
            <person name="Chen J."/>
            <person name="Wollam A."/>
            <person name="Pepin K.H."/>
            <person name="Johnson M."/>
            <person name="Bhonagiri V."/>
            <person name="Zhang X."/>
            <person name="Suruliraj S."/>
            <person name="Warren W."/>
            <person name="Chinwalla A."/>
            <person name="Mardis E.R."/>
            <person name="Wilson R.K."/>
        </authorList>
    </citation>
    <scope>NUCLEOTIDE SEQUENCE [LARGE SCALE GENOMIC DNA]</scope>
    <source>
        <strain evidence="1 2">F0435</strain>
    </source>
</reference>
<name>H1LFL7_9LACO</name>